<dbReference type="EMBL" id="KV453927">
    <property type="protein sequence ID" value="ODV75028.1"/>
    <property type="molecule type" value="Genomic_DNA"/>
</dbReference>
<dbReference type="InterPro" id="IPR036877">
    <property type="entry name" value="SUI1_dom_sf"/>
</dbReference>
<name>A0A1E4S6B8_CYBJN</name>
<dbReference type="GO" id="GO:0001731">
    <property type="term" value="P:formation of translation preinitiation complex"/>
    <property type="evidence" value="ECO:0007669"/>
    <property type="project" value="InterPro"/>
</dbReference>
<evidence type="ECO:0000259" key="5">
    <source>
        <dbReference type="PROSITE" id="PS51925"/>
    </source>
</evidence>
<dbReference type="SUPFAM" id="SSF55159">
    <property type="entry name" value="eIF1-like"/>
    <property type="match status" value="1"/>
</dbReference>
<gene>
    <name evidence="6" type="ORF">CYBJADRAFT_166791</name>
</gene>
<keyword evidence="2" id="KW-0963">Cytoplasm</keyword>
<dbReference type="Proteomes" id="UP000094389">
    <property type="component" value="Unassembled WGS sequence"/>
</dbReference>
<dbReference type="InterPro" id="IPR036885">
    <property type="entry name" value="SWIB_MDM2_dom_sf"/>
</dbReference>
<comment type="similarity">
    <text evidence="1">Belongs to the eIF2D family.</text>
</comment>
<dbReference type="InterPro" id="IPR015947">
    <property type="entry name" value="PUA-like_sf"/>
</dbReference>
<dbReference type="Pfam" id="PF01253">
    <property type="entry name" value="SUI1"/>
    <property type="match status" value="1"/>
</dbReference>
<evidence type="ECO:0000313" key="7">
    <source>
        <dbReference type="Proteomes" id="UP000094389"/>
    </source>
</evidence>
<dbReference type="InterPro" id="IPR041366">
    <property type="entry name" value="Pre-PUA"/>
</dbReference>
<dbReference type="Pfam" id="PF26292">
    <property type="entry name" value="PUA_elF2D"/>
    <property type="match status" value="1"/>
</dbReference>
<evidence type="ECO:0000259" key="4">
    <source>
        <dbReference type="PROSITE" id="PS50296"/>
    </source>
</evidence>
<feature type="domain" description="SUI1" evidence="4">
    <location>
        <begin position="482"/>
        <end position="555"/>
    </location>
</feature>
<proteinExistence type="inferred from homology"/>
<dbReference type="GO" id="GO:0003723">
    <property type="term" value="F:RNA binding"/>
    <property type="evidence" value="ECO:0007669"/>
    <property type="project" value="InterPro"/>
</dbReference>
<dbReference type="SUPFAM" id="SSF47592">
    <property type="entry name" value="SWIB/MDM2 domain"/>
    <property type="match status" value="1"/>
</dbReference>
<dbReference type="Gene3D" id="3.10.400.20">
    <property type="match status" value="1"/>
</dbReference>
<feature type="compositionally biased region" description="Acidic residues" evidence="3">
    <location>
        <begin position="201"/>
        <end position="215"/>
    </location>
</feature>
<dbReference type="Pfam" id="PF26291">
    <property type="entry name" value="SWIB_eIF2D"/>
    <property type="match status" value="1"/>
</dbReference>
<evidence type="ECO:0000256" key="2">
    <source>
        <dbReference type="ARBA" id="ARBA00022490"/>
    </source>
</evidence>
<dbReference type="SUPFAM" id="SSF88697">
    <property type="entry name" value="PUA domain-like"/>
    <property type="match status" value="1"/>
</dbReference>
<dbReference type="PROSITE" id="PS50890">
    <property type="entry name" value="PUA"/>
    <property type="match status" value="1"/>
</dbReference>
<dbReference type="InterPro" id="IPR039759">
    <property type="entry name" value="eIF2D_SUI1"/>
</dbReference>
<reference evidence="6 7" key="1">
    <citation type="journal article" date="2016" name="Proc. Natl. Acad. Sci. U.S.A.">
        <title>Comparative genomics of biotechnologically important yeasts.</title>
        <authorList>
            <person name="Riley R."/>
            <person name="Haridas S."/>
            <person name="Wolfe K.H."/>
            <person name="Lopes M.R."/>
            <person name="Hittinger C.T."/>
            <person name="Goeker M."/>
            <person name="Salamov A.A."/>
            <person name="Wisecaver J.H."/>
            <person name="Long T.M."/>
            <person name="Calvey C.H."/>
            <person name="Aerts A.L."/>
            <person name="Barry K.W."/>
            <person name="Choi C."/>
            <person name="Clum A."/>
            <person name="Coughlan A.Y."/>
            <person name="Deshpande S."/>
            <person name="Douglass A.P."/>
            <person name="Hanson S.J."/>
            <person name="Klenk H.-P."/>
            <person name="LaButti K.M."/>
            <person name="Lapidus A."/>
            <person name="Lindquist E.A."/>
            <person name="Lipzen A.M."/>
            <person name="Meier-Kolthoff J.P."/>
            <person name="Ohm R.A."/>
            <person name="Otillar R.P."/>
            <person name="Pangilinan J.L."/>
            <person name="Peng Y."/>
            <person name="Rokas A."/>
            <person name="Rosa C.A."/>
            <person name="Scheuner C."/>
            <person name="Sibirny A.A."/>
            <person name="Slot J.C."/>
            <person name="Stielow J.B."/>
            <person name="Sun H."/>
            <person name="Kurtzman C.P."/>
            <person name="Blackwell M."/>
            <person name="Grigoriev I.V."/>
            <person name="Jeffries T.W."/>
        </authorList>
    </citation>
    <scope>NUCLEOTIDE SEQUENCE [LARGE SCALE GENOMIC DNA]</scope>
    <source>
        <strain evidence="7">ATCC 18201 / CBS 1600 / BCRC 20928 / JCM 3617 / NBRC 0987 / NRRL Y-1542</strain>
    </source>
</reference>
<accession>A0A1E4S6B8</accession>
<dbReference type="CDD" id="cd11608">
    <property type="entry name" value="eIF2D_C"/>
    <property type="match status" value="1"/>
</dbReference>
<dbReference type="CDD" id="cd21156">
    <property type="entry name" value="PUA_eIF2d-like"/>
    <property type="match status" value="1"/>
</dbReference>
<dbReference type="OrthoDB" id="199771at2759"/>
<dbReference type="Pfam" id="PF17832">
    <property type="entry name" value="Pre-PUA"/>
    <property type="match status" value="1"/>
</dbReference>
<dbReference type="AlphaFoldDB" id="A0A1E4S6B8"/>
<dbReference type="InterPro" id="IPR058886">
    <property type="entry name" value="SWIB_eIF2D"/>
</dbReference>
<dbReference type="InterPro" id="IPR001950">
    <property type="entry name" value="SUI1"/>
</dbReference>
<feature type="region of interest" description="Disordered" evidence="3">
    <location>
        <begin position="199"/>
        <end position="240"/>
    </location>
</feature>
<dbReference type="InterPro" id="IPR048248">
    <property type="entry name" value="PUA_eIF2d-like"/>
</dbReference>
<dbReference type="PROSITE" id="PS50296">
    <property type="entry name" value="SUI1"/>
    <property type="match status" value="1"/>
</dbReference>
<dbReference type="NCBIfam" id="TIGR00451">
    <property type="entry name" value="unchar_dom_2"/>
    <property type="match status" value="1"/>
</dbReference>
<evidence type="ECO:0008006" key="8">
    <source>
        <dbReference type="Google" id="ProtNLM"/>
    </source>
</evidence>
<dbReference type="STRING" id="983966.A0A1E4S6B8"/>
<dbReference type="PANTHER" id="PTHR12217:SF4">
    <property type="entry name" value="EUKARYOTIC TRANSLATION INITIATION FACTOR 2D"/>
    <property type="match status" value="1"/>
</dbReference>
<dbReference type="InterPro" id="IPR003121">
    <property type="entry name" value="SWIB_MDM2_domain"/>
</dbReference>
<dbReference type="PANTHER" id="PTHR12217">
    <property type="entry name" value="EUKARYOTIC TRANSLATION INITIATION FACTOR 2D"/>
    <property type="match status" value="1"/>
</dbReference>
<dbReference type="InterPro" id="IPR004521">
    <property type="entry name" value="Uncharacterised_CHP00451"/>
</dbReference>
<dbReference type="GO" id="GO:0003743">
    <property type="term" value="F:translation initiation factor activity"/>
    <property type="evidence" value="ECO:0007669"/>
    <property type="project" value="InterPro"/>
</dbReference>
<evidence type="ECO:0000256" key="3">
    <source>
        <dbReference type="SAM" id="MobiDB-lite"/>
    </source>
</evidence>
<dbReference type="RefSeq" id="XP_020072067.1">
    <property type="nucleotide sequence ID" value="XM_020214628.1"/>
</dbReference>
<dbReference type="PROSITE" id="PS51925">
    <property type="entry name" value="SWIB_MDM2"/>
    <property type="match status" value="1"/>
</dbReference>
<dbReference type="Pfam" id="PF25304">
    <property type="entry name" value="WHD_eIF2D"/>
    <property type="match status" value="1"/>
</dbReference>
<feature type="domain" description="DM2" evidence="5">
    <location>
        <begin position="376"/>
        <end position="458"/>
    </location>
</feature>
<evidence type="ECO:0000313" key="6">
    <source>
        <dbReference type="EMBL" id="ODV75028.1"/>
    </source>
</evidence>
<dbReference type="Gene3D" id="3.30.780.10">
    <property type="entry name" value="SUI1-like domain"/>
    <property type="match status" value="1"/>
</dbReference>
<dbReference type="GeneID" id="30989024"/>
<dbReference type="InterPro" id="IPR057429">
    <property type="entry name" value="WH_eIF2D"/>
</dbReference>
<keyword evidence="7" id="KW-1185">Reference proteome</keyword>
<sequence length="575" mass="64292">MSKNDSQIKALSNLKSSERRRLLSSIIETYKLPTNLTKSTQELFLPSTIKYTEFKSPKEHVDVLYMDNDQIPVWFSSRAGKLVPTVYTLWRAPFLLEKVYTNPHVIEVLIGGANLMLPGCAPSFGTIQKGDVVGICDTAHPNRVMAIGYAALDLKDITKTVGTTGIAVNVIHRVDDVICHVAKKKVEVPEQVEEVTMVLKEEEEEEEEKGEEETDVQAKEEDSNQSTHGDDRSEDVTTDQVEKLTKELNDLTTDDVDYLLKRALYQTLTQTPVTPPLSSSQFMDQLVQNLATDHSDVNIKKSSWKKAAKFLKAMEKDGFLKLKGKGDDLTVVEVAKSSNNDTLKGFVPYKVKKPAKKSPSESSSNGKAAGSLILEHYYKPTSVLRPLYNSLDLELDAYYTTKELRKHLDQYIDKEQLVNPADKSTIIVNDFLSKIIPGNKNLVKRSQLLAPFEKQFSPFYTISKPGQSNGSLKKLRGTPPKVHIVIETKIGRKTITRVFNFETYGVDAEVLSAELKLKCSGSATIRPNVQSPKIIEVVVQGSHSQKAVELLTTKFGLNPNWIDSEDKSKKSKKKK</sequence>
<protein>
    <recommendedName>
        <fullName evidence="8">Translation machinery-associated protein 64</fullName>
    </recommendedName>
</protein>
<dbReference type="OMA" id="MFLKPYR"/>
<feature type="compositionally biased region" description="Basic and acidic residues" evidence="3">
    <location>
        <begin position="216"/>
        <end position="240"/>
    </location>
</feature>
<dbReference type="InterPro" id="IPR039757">
    <property type="entry name" value="EIF2D"/>
</dbReference>
<organism evidence="6 7">
    <name type="scientific">Cyberlindnera jadinii (strain ATCC 18201 / CBS 1600 / BCRC 20928 / JCM 3617 / NBRC 0987 / NRRL Y-1542)</name>
    <name type="common">Torula yeast</name>
    <name type="synonym">Candida utilis</name>
    <dbReference type="NCBI Taxonomy" id="983966"/>
    <lineage>
        <taxon>Eukaryota</taxon>
        <taxon>Fungi</taxon>
        <taxon>Dikarya</taxon>
        <taxon>Ascomycota</taxon>
        <taxon>Saccharomycotina</taxon>
        <taxon>Saccharomycetes</taxon>
        <taxon>Phaffomycetales</taxon>
        <taxon>Phaffomycetaceae</taxon>
        <taxon>Cyberlindnera</taxon>
    </lineage>
</organism>
<evidence type="ECO:0000256" key="1">
    <source>
        <dbReference type="ARBA" id="ARBA00010359"/>
    </source>
</evidence>